<dbReference type="EMBL" id="DXDC01000104">
    <property type="protein sequence ID" value="HIY65325.1"/>
    <property type="molecule type" value="Genomic_DNA"/>
</dbReference>
<dbReference type="Proteomes" id="UP000824005">
    <property type="component" value="Unassembled WGS sequence"/>
</dbReference>
<protein>
    <submittedName>
        <fullName evidence="1">Uncharacterized protein</fullName>
    </submittedName>
</protein>
<organism evidence="1 2">
    <name type="scientific">Candidatus Agrococcus pullicola</name>
    <dbReference type="NCBI Taxonomy" id="2838429"/>
    <lineage>
        <taxon>Bacteria</taxon>
        <taxon>Bacillati</taxon>
        <taxon>Actinomycetota</taxon>
        <taxon>Actinomycetes</taxon>
        <taxon>Micrococcales</taxon>
        <taxon>Microbacteriaceae</taxon>
        <taxon>Agrococcus</taxon>
    </lineage>
</organism>
<reference evidence="1" key="2">
    <citation type="submission" date="2021-04" db="EMBL/GenBank/DDBJ databases">
        <authorList>
            <person name="Gilroy R."/>
        </authorList>
    </citation>
    <scope>NUCLEOTIDE SEQUENCE</scope>
    <source>
        <strain evidence="1">ChiGjej1B1-98</strain>
    </source>
</reference>
<dbReference type="AlphaFoldDB" id="A0A9D1YUK8"/>
<reference evidence="1" key="1">
    <citation type="journal article" date="2021" name="PeerJ">
        <title>Extensive microbial diversity within the chicken gut microbiome revealed by metagenomics and culture.</title>
        <authorList>
            <person name="Gilroy R."/>
            <person name="Ravi A."/>
            <person name="Getino M."/>
            <person name="Pursley I."/>
            <person name="Horton D.L."/>
            <person name="Alikhan N.F."/>
            <person name="Baker D."/>
            <person name="Gharbi K."/>
            <person name="Hall N."/>
            <person name="Watson M."/>
            <person name="Adriaenssens E.M."/>
            <person name="Foster-Nyarko E."/>
            <person name="Jarju S."/>
            <person name="Secka A."/>
            <person name="Antonio M."/>
            <person name="Oren A."/>
            <person name="Chaudhuri R.R."/>
            <person name="La Ragione R."/>
            <person name="Hildebrand F."/>
            <person name="Pallen M.J."/>
        </authorList>
    </citation>
    <scope>NUCLEOTIDE SEQUENCE</scope>
    <source>
        <strain evidence="1">ChiGjej1B1-98</strain>
    </source>
</reference>
<proteinExistence type="predicted"/>
<gene>
    <name evidence="1" type="ORF">H9830_03485</name>
</gene>
<comment type="caution">
    <text evidence="1">The sequence shown here is derived from an EMBL/GenBank/DDBJ whole genome shotgun (WGS) entry which is preliminary data.</text>
</comment>
<evidence type="ECO:0000313" key="1">
    <source>
        <dbReference type="EMBL" id="HIY65325.1"/>
    </source>
</evidence>
<accession>A0A9D1YUK8</accession>
<sequence length="137" mass="16035">MRRARDRHQRREPRSAITGPFLPLTTTRELRFMDAVTDAAGYVRELWREELQGVSFKCADLPEQSSVDEDGRVPLWTIDRAAHEIVVYRLVYQRFLAPTLEDEWQERFAAEGAVFRATAEYLGKDPWEIAPDRFRHG</sequence>
<name>A0A9D1YUK8_9MICO</name>
<evidence type="ECO:0000313" key="2">
    <source>
        <dbReference type="Proteomes" id="UP000824005"/>
    </source>
</evidence>